<protein>
    <recommendedName>
        <fullName evidence="3">Cucumisin-like</fullName>
    </recommendedName>
</protein>
<keyword evidence="2" id="KW-1185">Reference proteome</keyword>
<accession>A0A822Z4M1</accession>
<comment type="caution">
    <text evidence="1">The sequence shown here is derived from an EMBL/GenBank/DDBJ whole genome shotgun (WGS) entry which is preliminary data.</text>
</comment>
<evidence type="ECO:0000313" key="1">
    <source>
        <dbReference type="EMBL" id="DAD40012.1"/>
    </source>
</evidence>
<name>A0A822Z4M1_NELNU</name>
<reference evidence="1 2" key="1">
    <citation type="journal article" date="2020" name="Mol. Biol. Evol.">
        <title>Distinct Expression and Methylation Patterns for Genes with Different Fates following a Single Whole-Genome Duplication in Flowering Plants.</title>
        <authorList>
            <person name="Shi T."/>
            <person name="Rahmani R.S."/>
            <person name="Gugger P.F."/>
            <person name="Wang M."/>
            <person name="Li H."/>
            <person name="Zhang Y."/>
            <person name="Li Z."/>
            <person name="Wang Q."/>
            <person name="Van de Peer Y."/>
            <person name="Marchal K."/>
            <person name="Chen J."/>
        </authorList>
    </citation>
    <scope>NUCLEOTIDE SEQUENCE [LARGE SCALE GENOMIC DNA]</scope>
    <source>
        <tissue evidence="1">Leaf</tissue>
    </source>
</reference>
<organism evidence="1 2">
    <name type="scientific">Nelumbo nucifera</name>
    <name type="common">Sacred lotus</name>
    <dbReference type="NCBI Taxonomy" id="4432"/>
    <lineage>
        <taxon>Eukaryota</taxon>
        <taxon>Viridiplantae</taxon>
        <taxon>Streptophyta</taxon>
        <taxon>Embryophyta</taxon>
        <taxon>Tracheophyta</taxon>
        <taxon>Spermatophyta</taxon>
        <taxon>Magnoliopsida</taxon>
        <taxon>Proteales</taxon>
        <taxon>Nelumbonaceae</taxon>
        <taxon>Nelumbo</taxon>
    </lineage>
</organism>
<proteinExistence type="predicted"/>
<dbReference type="Proteomes" id="UP000607653">
    <property type="component" value="Unassembled WGS sequence"/>
</dbReference>
<dbReference type="AlphaFoldDB" id="A0A822Z4M1"/>
<dbReference type="EMBL" id="DUZY01000005">
    <property type="protein sequence ID" value="DAD40012.1"/>
    <property type="molecule type" value="Genomic_DNA"/>
</dbReference>
<evidence type="ECO:0000313" key="2">
    <source>
        <dbReference type="Proteomes" id="UP000607653"/>
    </source>
</evidence>
<evidence type="ECO:0008006" key="3">
    <source>
        <dbReference type="Google" id="ProtNLM"/>
    </source>
</evidence>
<dbReference type="Gene3D" id="3.50.30.30">
    <property type="match status" value="1"/>
</dbReference>
<sequence>MGGVGTILESNFGPFDYASVLISPSTTVNHTQGQIIMDYINSTSSPKAVIFKTQAMKVAAPSVTIYVFI</sequence>
<gene>
    <name evidence="1" type="ORF">HUJ06_014335</name>
</gene>